<dbReference type="SUPFAM" id="SSF140683">
    <property type="entry name" value="SP0561-like"/>
    <property type="match status" value="1"/>
</dbReference>
<dbReference type="AlphaFoldDB" id="A0A0G0PXA5"/>
<evidence type="ECO:0000313" key="1">
    <source>
        <dbReference type="EMBL" id="KKR29741.1"/>
    </source>
</evidence>
<sequence>MSYVVKRDSLISDIGQKCPRAIELLTDYGLSCATCFLNQFDNIEAGATLHGMTKEEIDRMIGEINEVLKEEEL</sequence>
<dbReference type="InterPro" id="IPR023883">
    <property type="entry name" value="CHP03980_redox-disulphide"/>
</dbReference>
<evidence type="ECO:0000313" key="2">
    <source>
        <dbReference type="Proteomes" id="UP000034793"/>
    </source>
</evidence>
<name>A0A0G0PXA5_9BACT</name>
<dbReference type="EMBL" id="LBXL01000024">
    <property type="protein sequence ID" value="KKR29741.1"/>
    <property type="molecule type" value="Genomic_DNA"/>
</dbReference>
<protein>
    <submittedName>
        <fullName evidence="1">Hydrid cluster protein-associated redox disulfide domain protein</fullName>
    </submittedName>
</protein>
<gene>
    <name evidence="1" type="ORF">UT61_C0024G0008</name>
</gene>
<reference evidence="1 2" key="1">
    <citation type="journal article" date="2015" name="Nature">
        <title>rRNA introns, odd ribosomes, and small enigmatic genomes across a large radiation of phyla.</title>
        <authorList>
            <person name="Brown C.T."/>
            <person name="Hug L.A."/>
            <person name="Thomas B.C."/>
            <person name="Sharon I."/>
            <person name="Castelle C.J."/>
            <person name="Singh A."/>
            <person name="Wilkins M.J."/>
            <person name="Williams K.H."/>
            <person name="Banfield J.F."/>
        </authorList>
    </citation>
    <scope>NUCLEOTIDE SEQUENCE [LARGE SCALE GENOMIC DNA]</scope>
</reference>
<dbReference type="Proteomes" id="UP000034793">
    <property type="component" value="Unassembled WGS sequence"/>
</dbReference>
<organism evidence="1 2">
    <name type="scientific">Candidatus Woesebacteria bacterium GW2011_GWA1_39_8</name>
    <dbReference type="NCBI Taxonomy" id="1618552"/>
    <lineage>
        <taxon>Bacteria</taxon>
        <taxon>Candidatus Woeseibacteriota</taxon>
    </lineage>
</organism>
<accession>A0A0G0PXA5</accession>
<dbReference type="InterPro" id="IPR038062">
    <property type="entry name" value="ScdA-like_N_sf"/>
</dbReference>
<dbReference type="PANTHER" id="PTHR39341">
    <property type="entry name" value="BSL7085 PROTEIN"/>
    <property type="match status" value="1"/>
</dbReference>
<dbReference type="Gene3D" id="1.10.3910.10">
    <property type="entry name" value="SP0561-like"/>
    <property type="match status" value="1"/>
</dbReference>
<proteinExistence type="predicted"/>
<comment type="caution">
    <text evidence="1">The sequence shown here is derived from an EMBL/GenBank/DDBJ whole genome shotgun (WGS) entry which is preliminary data.</text>
</comment>
<dbReference type="PANTHER" id="PTHR39341:SF1">
    <property type="entry name" value="DUF1858 DOMAIN-CONTAINING PROTEIN"/>
    <property type="match status" value="1"/>
</dbReference>